<feature type="domain" description="DUF4232" evidence="1">
    <location>
        <begin position="37"/>
        <end position="176"/>
    </location>
</feature>
<dbReference type="EMBL" id="JBHTLK010000168">
    <property type="protein sequence ID" value="MFD1150572.1"/>
    <property type="molecule type" value="Genomic_DNA"/>
</dbReference>
<comment type="caution">
    <text evidence="2">The sequence shown here is derived from an EMBL/GenBank/DDBJ whole genome shotgun (WGS) entry which is preliminary data.</text>
</comment>
<dbReference type="Proteomes" id="UP001597168">
    <property type="component" value="Unassembled WGS sequence"/>
</dbReference>
<organism evidence="2 3">
    <name type="scientific">Saccharothrix hoggarensis</name>
    <dbReference type="NCBI Taxonomy" id="913853"/>
    <lineage>
        <taxon>Bacteria</taxon>
        <taxon>Bacillati</taxon>
        <taxon>Actinomycetota</taxon>
        <taxon>Actinomycetes</taxon>
        <taxon>Pseudonocardiales</taxon>
        <taxon>Pseudonocardiaceae</taxon>
        <taxon>Saccharothrix</taxon>
    </lineage>
</organism>
<name>A0ABW3R0E1_9PSEU</name>
<protein>
    <submittedName>
        <fullName evidence="2">DUF4232 domain-containing protein</fullName>
    </submittedName>
</protein>
<dbReference type="RefSeq" id="WP_380726774.1">
    <property type="nucleotide sequence ID" value="NZ_JBHTLK010000168.1"/>
</dbReference>
<reference evidence="3" key="1">
    <citation type="journal article" date="2019" name="Int. J. Syst. Evol. Microbiol.">
        <title>The Global Catalogue of Microorganisms (GCM) 10K type strain sequencing project: providing services to taxonomists for standard genome sequencing and annotation.</title>
        <authorList>
            <consortium name="The Broad Institute Genomics Platform"/>
            <consortium name="The Broad Institute Genome Sequencing Center for Infectious Disease"/>
            <person name="Wu L."/>
            <person name="Ma J."/>
        </authorList>
    </citation>
    <scope>NUCLEOTIDE SEQUENCE [LARGE SCALE GENOMIC DNA]</scope>
    <source>
        <strain evidence="3">CCUG 60214</strain>
    </source>
</reference>
<dbReference type="Pfam" id="PF14016">
    <property type="entry name" value="DUF4232"/>
    <property type="match status" value="1"/>
</dbReference>
<gene>
    <name evidence="2" type="ORF">ACFQ3T_25855</name>
</gene>
<accession>A0ABW3R0E1</accession>
<sequence length="181" mass="18770">MSRLPFLVLVLLSACTPVPGQPEPAPSRSADACPHGVEYDVLAQEAAMGLRVLSLRATNCGAEAVELNGYPSVTVLDAERAPLLVAVGQGSFGISAVTAFDAPPQPVVVGPGESARTGLLWRNTYTDVSAPPAVGEHLEIAVAAGRPAQVYTPLDEHRHPVTLDLGSTGKVGVMPWTAMTP</sequence>
<evidence type="ECO:0000313" key="2">
    <source>
        <dbReference type="EMBL" id="MFD1150572.1"/>
    </source>
</evidence>
<proteinExistence type="predicted"/>
<dbReference type="InterPro" id="IPR025326">
    <property type="entry name" value="DUF4232"/>
</dbReference>
<evidence type="ECO:0000313" key="3">
    <source>
        <dbReference type="Proteomes" id="UP001597168"/>
    </source>
</evidence>
<evidence type="ECO:0000259" key="1">
    <source>
        <dbReference type="Pfam" id="PF14016"/>
    </source>
</evidence>
<dbReference type="PROSITE" id="PS51257">
    <property type="entry name" value="PROKAR_LIPOPROTEIN"/>
    <property type="match status" value="1"/>
</dbReference>
<keyword evidence="3" id="KW-1185">Reference proteome</keyword>